<proteinExistence type="inferred from homology"/>
<gene>
    <name evidence="10" type="ORF">DPM12_02685</name>
</gene>
<dbReference type="InterPro" id="IPR050586">
    <property type="entry name" value="CPA3_Na-H_Antiporter_D"/>
</dbReference>
<keyword evidence="6 8" id="KW-0472">Membrane</keyword>
<evidence type="ECO:0000313" key="11">
    <source>
        <dbReference type="Proteomes" id="UP000250462"/>
    </source>
</evidence>
<feature type="transmembrane region" description="Helical" evidence="8">
    <location>
        <begin position="234"/>
        <end position="253"/>
    </location>
</feature>
<evidence type="ECO:0000259" key="9">
    <source>
        <dbReference type="Pfam" id="PF00361"/>
    </source>
</evidence>
<dbReference type="PRINTS" id="PR01437">
    <property type="entry name" value="NUOXDRDTASE4"/>
</dbReference>
<keyword evidence="4 7" id="KW-0812">Transmembrane</keyword>
<feature type="transmembrane region" description="Helical" evidence="8">
    <location>
        <begin position="70"/>
        <end position="99"/>
    </location>
</feature>
<evidence type="ECO:0000256" key="2">
    <source>
        <dbReference type="ARBA" id="ARBA00005346"/>
    </source>
</evidence>
<dbReference type="EMBL" id="QMIG01000002">
    <property type="protein sequence ID" value="RAW17790.1"/>
    <property type="molecule type" value="Genomic_DNA"/>
</dbReference>
<accession>A0A329QZG5</accession>
<comment type="caution">
    <text evidence="10">The sequence shown here is derived from an EMBL/GenBank/DDBJ whole genome shotgun (WGS) entry which is preliminary data.</text>
</comment>
<comment type="similarity">
    <text evidence="2">Belongs to the CPA3 antiporters (TC 2.A.63) subunit D family.</text>
</comment>
<comment type="subcellular location">
    <subcellularLocation>
        <location evidence="1">Cell membrane</location>
        <topology evidence="1">Multi-pass membrane protein</topology>
    </subcellularLocation>
    <subcellularLocation>
        <location evidence="7">Membrane</location>
        <topology evidence="7">Multi-pass membrane protein</topology>
    </subcellularLocation>
</comment>
<dbReference type="InterPro" id="IPR003918">
    <property type="entry name" value="NADH_UbQ_OxRdtase"/>
</dbReference>
<feature type="transmembrane region" description="Helical" evidence="8">
    <location>
        <begin position="111"/>
        <end position="140"/>
    </location>
</feature>
<evidence type="ECO:0000256" key="3">
    <source>
        <dbReference type="ARBA" id="ARBA00022475"/>
    </source>
</evidence>
<feature type="transmembrane region" description="Helical" evidence="8">
    <location>
        <begin position="363"/>
        <end position="386"/>
    </location>
</feature>
<keyword evidence="11" id="KW-1185">Reference proteome</keyword>
<keyword evidence="5 8" id="KW-1133">Transmembrane helix</keyword>
<feature type="transmembrane region" description="Helical" evidence="8">
    <location>
        <begin position="32"/>
        <end position="50"/>
    </location>
</feature>
<evidence type="ECO:0000256" key="6">
    <source>
        <dbReference type="ARBA" id="ARBA00023136"/>
    </source>
</evidence>
<name>A0A329QZG5_9ACTN</name>
<dbReference type="GO" id="GO:0008137">
    <property type="term" value="F:NADH dehydrogenase (ubiquinone) activity"/>
    <property type="evidence" value="ECO:0007669"/>
    <property type="project" value="InterPro"/>
</dbReference>
<dbReference type="PANTHER" id="PTHR42703">
    <property type="entry name" value="NADH DEHYDROGENASE"/>
    <property type="match status" value="1"/>
</dbReference>
<feature type="transmembrane region" description="Helical" evidence="8">
    <location>
        <begin position="194"/>
        <end position="214"/>
    </location>
</feature>
<evidence type="ECO:0000256" key="8">
    <source>
        <dbReference type="SAM" id="Phobius"/>
    </source>
</evidence>
<evidence type="ECO:0000256" key="4">
    <source>
        <dbReference type="ARBA" id="ARBA00022692"/>
    </source>
</evidence>
<evidence type="ECO:0000256" key="5">
    <source>
        <dbReference type="ARBA" id="ARBA00022989"/>
    </source>
</evidence>
<dbReference type="PANTHER" id="PTHR42703:SF1">
    <property type="entry name" value="NA(+)_H(+) ANTIPORTER SUBUNIT D1"/>
    <property type="match status" value="1"/>
</dbReference>
<reference evidence="10 11" key="1">
    <citation type="submission" date="2018-06" db="EMBL/GenBank/DDBJ databases">
        <title>Phytoactinopolyspora halophila sp. nov., a novel halophilic actinomycete isolated from a saline soil in China.</title>
        <authorList>
            <person name="Tang S.-K."/>
        </authorList>
    </citation>
    <scope>NUCLEOTIDE SEQUENCE [LARGE SCALE GENOMIC DNA]</scope>
    <source>
        <strain evidence="10 11">YIM 96934</strain>
    </source>
</reference>
<feature type="transmembrane region" description="Helical" evidence="8">
    <location>
        <begin position="160"/>
        <end position="182"/>
    </location>
</feature>
<keyword evidence="3" id="KW-1003">Cell membrane</keyword>
<evidence type="ECO:0000256" key="7">
    <source>
        <dbReference type="RuleBase" id="RU000320"/>
    </source>
</evidence>
<protein>
    <submittedName>
        <fullName evidence="10">Monovalent cation/H+ antiporter subunit D family protein</fullName>
    </submittedName>
</protein>
<dbReference type="Proteomes" id="UP000250462">
    <property type="component" value="Unassembled WGS sequence"/>
</dbReference>
<dbReference type="Pfam" id="PF00361">
    <property type="entry name" value="Proton_antipo_M"/>
    <property type="match status" value="1"/>
</dbReference>
<dbReference type="OrthoDB" id="9768329at2"/>
<dbReference type="GO" id="GO:0005886">
    <property type="term" value="C:plasma membrane"/>
    <property type="evidence" value="ECO:0007669"/>
    <property type="project" value="UniProtKB-SubCell"/>
</dbReference>
<feature type="transmembrane region" description="Helical" evidence="8">
    <location>
        <begin position="265"/>
        <end position="285"/>
    </location>
</feature>
<feature type="domain" description="NADH:quinone oxidoreductase/Mrp antiporter transmembrane" evidence="9">
    <location>
        <begin position="127"/>
        <end position="413"/>
    </location>
</feature>
<sequence>MVNNLLPFVFALPLLGAGVAPLTRRSAWLQRALLLAVPAAVLVFAISLVAETRDGDVVTEQVAGWVPGIAIPFAADTFSALVLLVMAMLILLCSAFLIATGDERDPSVIPLVLVMSGGVFGAVVTADLFNFFVMIEVALIPSYVLITKSAQKAQLAAGRIYLMVNLFGSSILLGGVALVYAVNGSVQLGELAGAGSASGIAAFAGSVVLIALALKGALVPLHGWLPRTYPYTSPAITALFSGLLTKIGIYGLFRIVSVYFDGAESVQTVVLVVCIATMVIGAFGALGQTTMRSILVYSTVSQAGYIAVGLGFFGVTGLAAAIFYLLHEMIVKASLFLSAGAVETHHGTGQINRLGGIARREPLLGAAFLIAALSLAGIPPFSGFVAKFTVVRAAMDEQQYIAAGVAVAVSLITLLYMLKIWNAAFWGHESSDRSERVVSSGGGTVAVTTASQVRIATPLIVPGIVLALVTTSLGLGGEFLLSLAETAAHGLVDSSTYVEALTGR</sequence>
<feature type="transmembrane region" description="Helical" evidence="8">
    <location>
        <begin position="6"/>
        <end position="23"/>
    </location>
</feature>
<feature type="transmembrane region" description="Helical" evidence="8">
    <location>
        <begin position="305"/>
        <end position="326"/>
    </location>
</feature>
<dbReference type="GO" id="GO:0042773">
    <property type="term" value="P:ATP synthesis coupled electron transport"/>
    <property type="evidence" value="ECO:0007669"/>
    <property type="project" value="InterPro"/>
</dbReference>
<dbReference type="AlphaFoldDB" id="A0A329QZG5"/>
<evidence type="ECO:0000313" key="10">
    <source>
        <dbReference type="EMBL" id="RAW17790.1"/>
    </source>
</evidence>
<feature type="transmembrane region" description="Helical" evidence="8">
    <location>
        <begin position="398"/>
        <end position="418"/>
    </location>
</feature>
<organism evidence="10 11">
    <name type="scientific">Phytoactinopolyspora halophila</name>
    <dbReference type="NCBI Taxonomy" id="1981511"/>
    <lineage>
        <taxon>Bacteria</taxon>
        <taxon>Bacillati</taxon>
        <taxon>Actinomycetota</taxon>
        <taxon>Actinomycetes</taxon>
        <taxon>Jiangellales</taxon>
        <taxon>Jiangellaceae</taxon>
        <taxon>Phytoactinopolyspora</taxon>
    </lineage>
</organism>
<dbReference type="InterPro" id="IPR001750">
    <property type="entry name" value="ND/Mrp_TM"/>
</dbReference>
<evidence type="ECO:0000256" key="1">
    <source>
        <dbReference type="ARBA" id="ARBA00004651"/>
    </source>
</evidence>